<comment type="caution">
    <text evidence="1">The sequence shown here is derived from an EMBL/GenBank/DDBJ whole genome shotgun (WGS) entry which is preliminary data.</text>
</comment>
<keyword evidence="2" id="KW-1185">Reference proteome</keyword>
<reference evidence="1 2" key="2">
    <citation type="journal article" date="2022" name="Mol. Ecol. Resour.">
        <title>The genomes of chicory, endive, great burdock and yacon provide insights into Asteraceae paleo-polyploidization history and plant inulin production.</title>
        <authorList>
            <person name="Fan W."/>
            <person name="Wang S."/>
            <person name="Wang H."/>
            <person name="Wang A."/>
            <person name="Jiang F."/>
            <person name="Liu H."/>
            <person name="Zhao H."/>
            <person name="Xu D."/>
            <person name="Zhang Y."/>
        </authorList>
    </citation>
    <scope>NUCLEOTIDE SEQUENCE [LARGE SCALE GENOMIC DNA]</scope>
    <source>
        <strain evidence="2">cv. Niubang</strain>
    </source>
</reference>
<reference evidence="2" key="1">
    <citation type="journal article" date="2022" name="Mol. Ecol. Resour.">
        <title>The genomes of chicory, endive, great burdock and yacon provide insights into Asteraceae palaeo-polyploidization history and plant inulin production.</title>
        <authorList>
            <person name="Fan W."/>
            <person name="Wang S."/>
            <person name="Wang H."/>
            <person name="Wang A."/>
            <person name="Jiang F."/>
            <person name="Liu H."/>
            <person name="Zhao H."/>
            <person name="Xu D."/>
            <person name="Zhang Y."/>
        </authorList>
    </citation>
    <scope>NUCLEOTIDE SEQUENCE [LARGE SCALE GENOMIC DNA]</scope>
    <source>
        <strain evidence="2">cv. Niubang</strain>
    </source>
</reference>
<gene>
    <name evidence="1" type="ORF">L6452_17723</name>
</gene>
<dbReference type="Proteomes" id="UP001055879">
    <property type="component" value="Linkage Group LG05"/>
</dbReference>
<accession>A0ACB9C419</accession>
<dbReference type="EMBL" id="CM042051">
    <property type="protein sequence ID" value="KAI3729076.1"/>
    <property type="molecule type" value="Genomic_DNA"/>
</dbReference>
<organism evidence="1 2">
    <name type="scientific">Arctium lappa</name>
    <name type="common">Greater burdock</name>
    <name type="synonym">Lappa major</name>
    <dbReference type="NCBI Taxonomy" id="4217"/>
    <lineage>
        <taxon>Eukaryota</taxon>
        <taxon>Viridiplantae</taxon>
        <taxon>Streptophyta</taxon>
        <taxon>Embryophyta</taxon>
        <taxon>Tracheophyta</taxon>
        <taxon>Spermatophyta</taxon>
        <taxon>Magnoliopsida</taxon>
        <taxon>eudicotyledons</taxon>
        <taxon>Gunneridae</taxon>
        <taxon>Pentapetalae</taxon>
        <taxon>asterids</taxon>
        <taxon>campanulids</taxon>
        <taxon>Asterales</taxon>
        <taxon>Asteraceae</taxon>
        <taxon>Carduoideae</taxon>
        <taxon>Cardueae</taxon>
        <taxon>Arctiinae</taxon>
        <taxon>Arctium</taxon>
    </lineage>
</organism>
<proteinExistence type="predicted"/>
<name>A0ACB9C419_ARCLA</name>
<evidence type="ECO:0000313" key="1">
    <source>
        <dbReference type="EMBL" id="KAI3729076.1"/>
    </source>
</evidence>
<sequence>MSLVYSRFLPLRLFPSVDSSSVLLKTHKKFFTSRLLPISVTFGSQYDCVNARESFQDDDVVRCLLWFSWEVAKRLNKAKVLCDLITRQEKEVVDCARHKAVTVEMADIASNYDCPVID</sequence>
<protein>
    <submittedName>
        <fullName evidence="1">Uncharacterized protein</fullName>
    </submittedName>
</protein>
<evidence type="ECO:0000313" key="2">
    <source>
        <dbReference type="Proteomes" id="UP001055879"/>
    </source>
</evidence>